<dbReference type="SUPFAM" id="SSF52172">
    <property type="entry name" value="CheY-like"/>
    <property type="match status" value="1"/>
</dbReference>
<dbReference type="EC" id="2.7.7.65" evidence="1"/>
<organism evidence="6 7">
    <name type="scientific">Spongiibacter thalassae</name>
    <dbReference type="NCBI Taxonomy" id="2721624"/>
    <lineage>
        <taxon>Bacteria</taxon>
        <taxon>Pseudomonadati</taxon>
        <taxon>Pseudomonadota</taxon>
        <taxon>Gammaproteobacteria</taxon>
        <taxon>Cellvibrionales</taxon>
        <taxon>Spongiibacteraceae</taxon>
        <taxon>Spongiibacter</taxon>
    </lineage>
</organism>
<dbReference type="PROSITE" id="PS50887">
    <property type="entry name" value="GGDEF"/>
    <property type="match status" value="1"/>
</dbReference>
<name>A0ABX1G9I6_9GAMM</name>
<keyword evidence="7" id="KW-1185">Reference proteome</keyword>
<evidence type="ECO:0000256" key="3">
    <source>
        <dbReference type="PROSITE-ProRule" id="PRU00169"/>
    </source>
</evidence>
<dbReference type="InterPro" id="IPR011006">
    <property type="entry name" value="CheY-like_superfamily"/>
</dbReference>
<feature type="modified residue" description="4-aspartylphosphate" evidence="3">
    <location>
        <position position="57"/>
    </location>
</feature>
<dbReference type="SUPFAM" id="SSF55073">
    <property type="entry name" value="Nucleotide cyclase"/>
    <property type="match status" value="1"/>
</dbReference>
<feature type="domain" description="Response regulatory" evidence="4">
    <location>
        <begin position="9"/>
        <end position="124"/>
    </location>
</feature>
<evidence type="ECO:0000256" key="1">
    <source>
        <dbReference type="ARBA" id="ARBA00012528"/>
    </source>
</evidence>
<dbReference type="RefSeq" id="WP_168448367.1">
    <property type="nucleotide sequence ID" value="NZ_JAAWWK010000001.1"/>
</dbReference>
<dbReference type="Pfam" id="PF00990">
    <property type="entry name" value="GGDEF"/>
    <property type="match status" value="1"/>
</dbReference>
<protein>
    <recommendedName>
        <fullName evidence="1">diguanylate cyclase</fullName>
        <ecNumber evidence="1">2.7.7.65</ecNumber>
    </recommendedName>
</protein>
<dbReference type="InterPro" id="IPR000160">
    <property type="entry name" value="GGDEF_dom"/>
</dbReference>
<dbReference type="PANTHER" id="PTHR45138">
    <property type="entry name" value="REGULATORY COMPONENTS OF SENSORY TRANSDUCTION SYSTEM"/>
    <property type="match status" value="1"/>
</dbReference>
<dbReference type="PANTHER" id="PTHR45138:SF9">
    <property type="entry name" value="DIGUANYLATE CYCLASE DGCM-RELATED"/>
    <property type="match status" value="1"/>
</dbReference>
<evidence type="ECO:0000256" key="2">
    <source>
        <dbReference type="ARBA" id="ARBA00034247"/>
    </source>
</evidence>
<feature type="domain" description="GGDEF" evidence="5">
    <location>
        <begin position="174"/>
        <end position="308"/>
    </location>
</feature>
<reference evidence="6 7" key="1">
    <citation type="submission" date="2020-04" db="EMBL/GenBank/DDBJ databases">
        <authorList>
            <person name="Yoon J."/>
        </authorList>
    </citation>
    <scope>NUCLEOTIDE SEQUENCE [LARGE SCALE GENOMIC DNA]</scope>
    <source>
        <strain evidence="6 7">KMU-166</strain>
    </source>
</reference>
<comment type="caution">
    <text evidence="6">The sequence shown here is derived from an EMBL/GenBank/DDBJ whole genome shotgun (WGS) entry which is preliminary data.</text>
</comment>
<dbReference type="InterPro" id="IPR050469">
    <property type="entry name" value="Diguanylate_Cyclase"/>
</dbReference>
<evidence type="ECO:0000313" key="6">
    <source>
        <dbReference type="EMBL" id="NKI15809.1"/>
    </source>
</evidence>
<dbReference type="SMART" id="SM00448">
    <property type="entry name" value="REC"/>
    <property type="match status" value="1"/>
</dbReference>
<dbReference type="Gene3D" id="3.30.70.270">
    <property type="match status" value="1"/>
</dbReference>
<proteinExistence type="predicted"/>
<dbReference type="Pfam" id="PF00072">
    <property type="entry name" value="Response_reg"/>
    <property type="match status" value="1"/>
</dbReference>
<comment type="catalytic activity">
    <reaction evidence="2">
        <text>2 GTP = 3',3'-c-di-GMP + 2 diphosphate</text>
        <dbReference type="Rhea" id="RHEA:24898"/>
        <dbReference type="ChEBI" id="CHEBI:33019"/>
        <dbReference type="ChEBI" id="CHEBI:37565"/>
        <dbReference type="ChEBI" id="CHEBI:58805"/>
        <dbReference type="EC" id="2.7.7.65"/>
    </reaction>
</comment>
<sequence>MTSATDRQSILIVEDDQLSAVLMATLLADLYTTHHANSGEQAMAMLGEVQPDLVLLDAMMPGLDGYQVLKEIKRHENLADIPIIFITGDNSLDAEIRALEGGAVDFVPKPYDPKVVRARVHLHLELLSKTRALQAANATLLHLSRSDPLTELANRRHFYEVAIAAHADAREKAQPLSLMVIDIDHFKSINDHYGHAAGDAVLTEFSAFARKFMRSKDCLARIGGEEFACLLPDSSAEQSAAIAERFRQSASELQLTPATGLNIKLTVSCGVTEFQHGDNGVDRALMRADQALYRAKREGRNCVRIAHQSDSEAAEFLS</sequence>
<gene>
    <name evidence="6" type="ORF">HCU74_00095</name>
</gene>
<keyword evidence="3" id="KW-0597">Phosphoprotein</keyword>
<dbReference type="PROSITE" id="PS50110">
    <property type="entry name" value="RESPONSE_REGULATORY"/>
    <property type="match status" value="1"/>
</dbReference>
<dbReference type="NCBIfam" id="TIGR00254">
    <property type="entry name" value="GGDEF"/>
    <property type="match status" value="1"/>
</dbReference>
<dbReference type="CDD" id="cd01949">
    <property type="entry name" value="GGDEF"/>
    <property type="match status" value="1"/>
</dbReference>
<evidence type="ECO:0000259" key="5">
    <source>
        <dbReference type="PROSITE" id="PS50887"/>
    </source>
</evidence>
<evidence type="ECO:0000313" key="7">
    <source>
        <dbReference type="Proteomes" id="UP000765845"/>
    </source>
</evidence>
<evidence type="ECO:0000259" key="4">
    <source>
        <dbReference type="PROSITE" id="PS50110"/>
    </source>
</evidence>
<dbReference type="InterPro" id="IPR043128">
    <property type="entry name" value="Rev_trsase/Diguanyl_cyclase"/>
</dbReference>
<accession>A0ABX1G9I6</accession>
<dbReference type="Gene3D" id="3.40.50.2300">
    <property type="match status" value="1"/>
</dbReference>
<dbReference type="SMART" id="SM00267">
    <property type="entry name" value="GGDEF"/>
    <property type="match status" value="1"/>
</dbReference>
<dbReference type="EMBL" id="JAAWWK010000001">
    <property type="protein sequence ID" value="NKI15809.1"/>
    <property type="molecule type" value="Genomic_DNA"/>
</dbReference>
<dbReference type="InterPro" id="IPR001789">
    <property type="entry name" value="Sig_transdc_resp-reg_receiver"/>
</dbReference>
<dbReference type="Proteomes" id="UP000765845">
    <property type="component" value="Unassembled WGS sequence"/>
</dbReference>
<dbReference type="InterPro" id="IPR029787">
    <property type="entry name" value="Nucleotide_cyclase"/>
</dbReference>